<dbReference type="Pfam" id="PF00401">
    <property type="entry name" value="ATP-synt_DE"/>
    <property type="match status" value="1"/>
</dbReference>
<dbReference type="GO" id="GO:0046933">
    <property type="term" value="F:proton-transporting ATP synthase activity, rotational mechanism"/>
    <property type="evidence" value="ECO:0007669"/>
    <property type="project" value="InterPro"/>
</dbReference>
<reference evidence="10" key="1">
    <citation type="journal article" date="2013" name="Environ. Microbiol.">
        <title>Microbiota from the distal guts of lean and obese adolescents exhibit partial functional redundancy besides clear differences in community structure.</title>
        <authorList>
            <person name="Ferrer M."/>
            <person name="Ruiz A."/>
            <person name="Lanza F."/>
            <person name="Haange S.B."/>
            <person name="Oberbach A."/>
            <person name="Till H."/>
            <person name="Bargiela R."/>
            <person name="Campoy C."/>
            <person name="Segura M.T."/>
            <person name="Richter M."/>
            <person name="von Bergen M."/>
            <person name="Seifert J."/>
            <person name="Suarez A."/>
        </authorList>
    </citation>
    <scope>NUCLEOTIDE SEQUENCE</scope>
</reference>
<dbReference type="InterPro" id="IPR020546">
    <property type="entry name" value="ATP_synth_F1_dsu/esu_N"/>
</dbReference>
<dbReference type="SUPFAM" id="SSF51344">
    <property type="entry name" value="Epsilon subunit of F1F0-ATP synthase N-terminal domain"/>
    <property type="match status" value="1"/>
</dbReference>
<evidence type="ECO:0000259" key="9">
    <source>
        <dbReference type="Pfam" id="PF02823"/>
    </source>
</evidence>
<comment type="caution">
    <text evidence="10">The sequence shown here is derived from an EMBL/GenBank/DDBJ whole genome shotgun (WGS) entry which is preliminary data.</text>
</comment>
<evidence type="ECO:0000256" key="5">
    <source>
        <dbReference type="ARBA" id="ARBA00023136"/>
    </source>
</evidence>
<dbReference type="AlphaFoldDB" id="K1T1X4"/>
<sequence length="138" mass="14229">MADTLHLEIVTAGGAAVDTQAAQVTLPLADGEAGILPGHAPLLGALVSGVVRYTSGGAEHYCAVSPGTVNVAANTVTVLARTAEPAPDIDLPRAEAALRRAESDLEVRGMEMNVSTAEAARARAHARIRAVKLWRENG</sequence>
<feature type="domain" description="ATP synthase epsilon subunit C-terminal" evidence="8">
    <location>
        <begin position="88"/>
        <end position="132"/>
    </location>
</feature>
<dbReference type="InterPro" id="IPR036771">
    <property type="entry name" value="ATPsynth_dsu/esu_N"/>
</dbReference>
<dbReference type="GO" id="GO:0045259">
    <property type="term" value="C:proton-transporting ATP synthase complex"/>
    <property type="evidence" value="ECO:0007669"/>
    <property type="project" value="UniProtKB-KW"/>
</dbReference>
<comment type="subcellular location">
    <subcellularLocation>
        <location evidence="1">Cell membrane</location>
        <topology evidence="1">Peripheral membrane protein</topology>
    </subcellularLocation>
</comment>
<dbReference type="HAMAP" id="MF_00530">
    <property type="entry name" value="ATP_synth_epsil_bac"/>
    <property type="match status" value="1"/>
</dbReference>
<evidence type="ECO:0000256" key="1">
    <source>
        <dbReference type="ARBA" id="ARBA00004202"/>
    </source>
</evidence>
<keyword evidence="5" id="KW-0472">Membrane</keyword>
<dbReference type="PANTHER" id="PTHR13822">
    <property type="entry name" value="ATP SYNTHASE DELTA/EPSILON CHAIN"/>
    <property type="match status" value="1"/>
</dbReference>
<dbReference type="CDD" id="cd12152">
    <property type="entry name" value="F1-ATPase_delta"/>
    <property type="match status" value="1"/>
</dbReference>
<dbReference type="InterPro" id="IPR001469">
    <property type="entry name" value="ATP_synth_F1_dsu/esu"/>
</dbReference>
<gene>
    <name evidence="10" type="ORF">LEA_11118</name>
</gene>
<dbReference type="SUPFAM" id="SSF46604">
    <property type="entry name" value="Epsilon subunit of F1F0-ATP synthase C-terminal domain"/>
    <property type="match status" value="1"/>
</dbReference>
<dbReference type="NCBIfam" id="TIGR01216">
    <property type="entry name" value="ATP_synt_epsi"/>
    <property type="match status" value="1"/>
</dbReference>
<keyword evidence="3" id="KW-0813">Transport</keyword>
<dbReference type="EMBL" id="AJWY01007480">
    <property type="protein sequence ID" value="EKC63883.1"/>
    <property type="molecule type" value="Genomic_DNA"/>
</dbReference>
<dbReference type="GO" id="GO:0016787">
    <property type="term" value="F:hydrolase activity"/>
    <property type="evidence" value="ECO:0007669"/>
    <property type="project" value="UniProtKB-KW"/>
</dbReference>
<keyword evidence="6" id="KW-0139">CF(1)</keyword>
<evidence type="ECO:0000256" key="2">
    <source>
        <dbReference type="ARBA" id="ARBA00005712"/>
    </source>
</evidence>
<dbReference type="GO" id="GO:0005886">
    <property type="term" value="C:plasma membrane"/>
    <property type="evidence" value="ECO:0007669"/>
    <property type="project" value="UniProtKB-SubCell"/>
</dbReference>
<organism evidence="10">
    <name type="scientific">human gut metagenome</name>
    <dbReference type="NCBI Taxonomy" id="408170"/>
    <lineage>
        <taxon>unclassified sequences</taxon>
        <taxon>metagenomes</taxon>
        <taxon>organismal metagenomes</taxon>
    </lineage>
</organism>
<accession>K1T1X4</accession>
<comment type="similarity">
    <text evidence="2">Belongs to the ATPase epsilon chain family.</text>
</comment>
<name>K1T1X4_9ZZZZ</name>
<dbReference type="Gene3D" id="2.60.15.10">
    <property type="entry name" value="F0F1 ATP synthase delta/epsilon subunit, N-terminal"/>
    <property type="match status" value="1"/>
</dbReference>
<dbReference type="EC" id="3.6.3.14" evidence="10"/>
<dbReference type="Gene3D" id="1.20.5.440">
    <property type="entry name" value="ATP synthase delta/epsilon subunit, C-terminal domain"/>
    <property type="match status" value="1"/>
</dbReference>
<feature type="domain" description="ATP synthase F1 complex delta/epsilon subunit N-terminal" evidence="9">
    <location>
        <begin position="5"/>
        <end position="83"/>
    </location>
</feature>
<evidence type="ECO:0000313" key="10">
    <source>
        <dbReference type="EMBL" id="EKC63883.1"/>
    </source>
</evidence>
<dbReference type="InterPro" id="IPR020547">
    <property type="entry name" value="ATP_synth_F1_esu_C"/>
</dbReference>
<evidence type="ECO:0000256" key="7">
    <source>
        <dbReference type="ARBA" id="ARBA00023310"/>
    </source>
</evidence>
<dbReference type="Pfam" id="PF02823">
    <property type="entry name" value="ATP-synt_DE_N"/>
    <property type="match status" value="1"/>
</dbReference>
<evidence type="ECO:0000256" key="6">
    <source>
        <dbReference type="ARBA" id="ARBA00023196"/>
    </source>
</evidence>
<proteinExistence type="inferred from homology"/>
<keyword evidence="4" id="KW-0406">Ion transport</keyword>
<dbReference type="PANTHER" id="PTHR13822:SF10">
    <property type="entry name" value="ATP SYNTHASE EPSILON CHAIN, CHLOROPLASTIC"/>
    <property type="match status" value="1"/>
</dbReference>
<protein>
    <submittedName>
        <fullName evidence="10">ATPase, F1 complex, delta/epsilon subunit</fullName>
        <ecNumber evidence="10">3.6.3.14</ecNumber>
    </submittedName>
</protein>
<evidence type="ECO:0000259" key="8">
    <source>
        <dbReference type="Pfam" id="PF00401"/>
    </source>
</evidence>
<evidence type="ECO:0000256" key="4">
    <source>
        <dbReference type="ARBA" id="ARBA00023065"/>
    </source>
</evidence>
<evidence type="ECO:0000256" key="3">
    <source>
        <dbReference type="ARBA" id="ARBA00022448"/>
    </source>
</evidence>
<keyword evidence="7" id="KW-0066">ATP synthesis</keyword>
<keyword evidence="10" id="KW-0378">Hydrolase</keyword>
<dbReference type="InterPro" id="IPR036794">
    <property type="entry name" value="ATP_F1_dsu/esu_C_sf"/>
</dbReference>